<evidence type="ECO:0000313" key="2">
    <source>
        <dbReference type="Proteomes" id="UP001234178"/>
    </source>
</evidence>
<reference evidence="1 2" key="1">
    <citation type="journal article" date="2023" name="Nucleic Acids Res.">
        <title>The hologenome of Daphnia magna reveals possible DNA methylation and microbiome-mediated evolution of the host genome.</title>
        <authorList>
            <person name="Chaturvedi A."/>
            <person name="Li X."/>
            <person name="Dhandapani V."/>
            <person name="Marshall H."/>
            <person name="Kissane S."/>
            <person name="Cuenca-Cambronero M."/>
            <person name="Asole G."/>
            <person name="Calvet F."/>
            <person name="Ruiz-Romero M."/>
            <person name="Marangio P."/>
            <person name="Guigo R."/>
            <person name="Rago D."/>
            <person name="Mirbahai L."/>
            <person name="Eastwood N."/>
            <person name="Colbourne J.K."/>
            <person name="Zhou J."/>
            <person name="Mallon E."/>
            <person name="Orsini L."/>
        </authorList>
    </citation>
    <scope>NUCLEOTIDE SEQUENCE [LARGE SCALE GENOMIC DNA]</scope>
    <source>
        <strain evidence="1">LRV0_1</strain>
    </source>
</reference>
<name>A0ABQ9ZJ96_9CRUS</name>
<dbReference type="Proteomes" id="UP001234178">
    <property type="component" value="Unassembled WGS sequence"/>
</dbReference>
<comment type="caution">
    <text evidence="1">The sequence shown here is derived from an EMBL/GenBank/DDBJ whole genome shotgun (WGS) entry which is preliminary data.</text>
</comment>
<gene>
    <name evidence="1" type="ORF">OUZ56_025242</name>
</gene>
<dbReference type="EMBL" id="JAOYFB010000004">
    <property type="protein sequence ID" value="KAK4012996.1"/>
    <property type="molecule type" value="Genomic_DNA"/>
</dbReference>
<accession>A0ABQ9ZJ96</accession>
<proteinExistence type="predicted"/>
<keyword evidence="2" id="KW-1185">Reference proteome</keyword>
<evidence type="ECO:0000313" key="1">
    <source>
        <dbReference type="EMBL" id="KAK4012996.1"/>
    </source>
</evidence>
<sequence>MEGYGNCHSYRSLSIVHECGAMCVLRQVICKLHSIVHISKVQVSRPFALPSGLQSDLCCKLFHWYEKVTSVLAFATHRLRGKEDPPHEKRN</sequence>
<protein>
    <submittedName>
        <fullName evidence="1">Uncharacterized protein</fullName>
    </submittedName>
</protein>
<organism evidence="1 2">
    <name type="scientific">Daphnia magna</name>
    <dbReference type="NCBI Taxonomy" id="35525"/>
    <lineage>
        <taxon>Eukaryota</taxon>
        <taxon>Metazoa</taxon>
        <taxon>Ecdysozoa</taxon>
        <taxon>Arthropoda</taxon>
        <taxon>Crustacea</taxon>
        <taxon>Branchiopoda</taxon>
        <taxon>Diplostraca</taxon>
        <taxon>Cladocera</taxon>
        <taxon>Anomopoda</taxon>
        <taxon>Daphniidae</taxon>
        <taxon>Daphnia</taxon>
    </lineage>
</organism>